<dbReference type="PANTHER" id="PTHR24394">
    <property type="entry name" value="ZINC FINGER PROTEIN"/>
    <property type="match status" value="1"/>
</dbReference>
<dbReference type="FunFam" id="3.30.160.60:FF:000145">
    <property type="entry name" value="Zinc finger protein 574"/>
    <property type="match status" value="1"/>
</dbReference>
<comment type="subcellular location">
    <subcellularLocation>
        <location evidence="1">Nucleus</location>
    </subcellularLocation>
</comment>
<dbReference type="SUPFAM" id="SSF57667">
    <property type="entry name" value="beta-beta-alpha zinc fingers"/>
    <property type="match status" value="3"/>
</dbReference>
<evidence type="ECO:0000313" key="8">
    <source>
        <dbReference type="EMBL" id="CAB3983625.1"/>
    </source>
</evidence>
<dbReference type="Pfam" id="PF00096">
    <property type="entry name" value="zf-C2H2"/>
    <property type="match status" value="2"/>
</dbReference>
<sequence>MEVKRSELHNGTKLLSVIDRLSCQNEDNYRLIPQGIASKNKDDKSDNVRTRRKQKMNFKHQKKFPEKGVLKLKENALGEFYEVINLNEYPYVSYQTNKGGLPIPADFQLTLKPGIPKGVKPSMCFCKPPTKRKSKNENVNQKYGSGFNSEIQSKEISCIEGNSKNDNVAQKDYSQFYLDILSKEGSRSSVIQYASCSSNNNQNEDKQVCHDKQLNDNQKRANDKQIDNKQTDGKQNNYEHINGKQTQNAQTDVKQIGDKQINDKQNSGKQKDETQHVHDEQIDDGKIDDQIEIDQQNVSDGEQRNEKTNQQQDQNHATKHSSLCGVCLQEFPSILSLEQHREKNGHYLCSECGEALKDDAAFREHTDKKLCKKAVCIFCDQKFVTRDELENHKATVHHKCLECNKLYNSAEKLLAHNERHHGAPYTCLQCGEEFPTHALCKKHAMTRHKKKKYHCPECGRGFTRMNLLTRHATYTHSDERNFQCEICSKTFKRPDALKTHMITHSDSKPFHCGKCGKQFSQKICYTKHLPCKQRKNKTKSKKVAPPTMVDDLDKFDGEPRTLVDHLDKLCENNLIEMFENASSASLGGAMKESDMNPISEEMYMGCCCPPTCRCKQFSIGLKVQMEEPKGPTLDSSEEVASLPCCCDIGLDITISD</sequence>
<keyword evidence="9" id="KW-1185">Reference proteome</keyword>
<dbReference type="PANTHER" id="PTHR24394:SF29">
    <property type="entry name" value="MYONEURIN"/>
    <property type="match status" value="1"/>
</dbReference>
<evidence type="ECO:0000256" key="5">
    <source>
        <dbReference type="ARBA" id="ARBA00022833"/>
    </source>
</evidence>
<organism evidence="8 9">
    <name type="scientific">Paramuricea clavata</name>
    <name type="common">Red gorgonian</name>
    <name type="synonym">Violescent sea-whip</name>
    <dbReference type="NCBI Taxonomy" id="317549"/>
    <lineage>
        <taxon>Eukaryota</taxon>
        <taxon>Metazoa</taxon>
        <taxon>Cnidaria</taxon>
        <taxon>Anthozoa</taxon>
        <taxon>Octocorallia</taxon>
        <taxon>Malacalcyonacea</taxon>
        <taxon>Plexauridae</taxon>
        <taxon>Paramuricea</taxon>
    </lineage>
</organism>
<dbReference type="GO" id="GO:0008270">
    <property type="term" value="F:zinc ion binding"/>
    <property type="evidence" value="ECO:0007669"/>
    <property type="project" value="UniProtKB-KW"/>
</dbReference>
<feature type="region of interest" description="Disordered" evidence="7">
    <location>
        <begin position="298"/>
        <end position="317"/>
    </location>
</feature>
<dbReference type="OrthoDB" id="5967846at2759"/>
<dbReference type="InterPro" id="IPR013087">
    <property type="entry name" value="Znf_C2H2_type"/>
</dbReference>
<feature type="region of interest" description="Disordered" evidence="7">
    <location>
        <begin position="217"/>
        <end position="290"/>
    </location>
</feature>
<keyword evidence="4" id="KW-0863">Zinc-finger</keyword>
<keyword evidence="5" id="KW-0862">Zinc</keyword>
<dbReference type="InterPro" id="IPR036236">
    <property type="entry name" value="Znf_C2H2_sf"/>
</dbReference>
<dbReference type="GO" id="GO:0000981">
    <property type="term" value="F:DNA-binding transcription factor activity, RNA polymerase II-specific"/>
    <property type="evidence" value="ECO:0007669"/>
    <property type="project" value="TreeGrafter"/>
</dbReference>
<keyword evidence="3" id="KW-0677">Repeat</keyword>
<feature type="compositionally biased region" description="Basic and acidic residues" evidence="7">
    <location>
        <begin position="217"/>
        <end position="232"/>
    </location>
</feature>
<evidence type="ECO:0000256" key="3">
    <source>
        <dbReference type="ARBA" id="ARBA00022737"/>
    </source>
</evidence>
<keyword evidence="2" id="KW-0479">Metal-binding</keyword>
<dbReference type="EMBL" id="CACRXK020000635">
    <property type="protein sequence ID" value="CAB3983625.1"/>
    <property type="molecule type" value="Genomic_DNA"/>
</dbReference>
<dbReference type="PROSITE" id="PS50157">
    <property type="entry name" value="ZINC_FINGER_C2H2_2"/>
    <property type="match status" value="5"/>
</dbReference>
<evidence type="ECO:0000256" key="7">
    <source>
        <dbReference type="SAM" id="MobiDB-lite"/>
    </source>
</evidence>
<reference evidence="8" key="1">
    <citation type="submission" date="2020-04" db="EMBL/GenBank/DDBJ databases">
        <authorList>
            <person name="Alioto T."/>
            <person name="Alioto T."/>
            <person name="Gomez Garrido J."/>
        </authorList>
    </citation>
    <scope>NUCLEOTIDE SEQUENCE</scope>
    <source>
        <strain evidence="8">A484AB</strain>
    </source>
</reference>
<dbReference type="SMART" id="SM00355">
    <property type="entry name" value="ZnF_C2H2"/>
    <property type="match status" value="8"/>
</dbReference>
<dbReference type="Gene3D" id="3.30.160.60">
    <property type="entry name" value="Classic Zinc Finger"/>
    <property type="match status" value="4"/>
</dbReference>
<proteinExistence type="predicted"/>
<protein>
    <submittedName>
        <fullName evidence="8">Zinc finger 883-like isoform X1</fullName>
    </submittedName>
</protein>
<dbReference type="Proteomes" id="UP001152795">
    <property type="component" value="Unassembled WGS sequence"/>
</dbReference>
<keyword evidence="6" id="KW-0539">Nucleus</keyword>
<feature type="compositionally biased region" description="Polar residues" evidence="7">
    <location>
        <begin position="233"/>
        <end position="253"/>
    </location>
</feature>
<evidence type="ECO:0000256" key="6">
    <source>
        <dbReference type="ARBA" id="ARBA00023242"/>
    </source>
</evidence>
<evidence type="ECO:0000313" key="9">
    <source>
        <dbReference type="Proteomes" id="UP001152795"/>
    </source>
</evidence>
<comment type="caution">
    <text evidence="8">The sequence shown here is derived from an EMBL/GenBank/DDBJ whole genome shotgun (WGS) entry which is preliminary data.</text>
</comment>
<evidence type="ECO:0000256" key="2">
    <source>
        <dbReference type="ARBA" id="ARBA00022723"/>
    </source>
</evidence>
<dbReference type="AlphaFoldDB" id="A0A6S7FVX3"/>
<evidence type="ECO:0000256" key="4">
    <source>
        <dbReference type="ARBA" id="ARBA00022771"/>
    </source>
</evidence>
<dbReference type="GO" id="GO:0005634">
    <property type="term" value="C:nucleus"/>
    <property type="evidence" value="ECO:0007669"/>
    <property type="project" value="UniProtKB-SubCell"/>
</dbReference>
<gene>
    <name evidence="8" type="ORF">PACLA_8A073635</name>
</gene>
<name>A0A6S7FVX3_PARCT</name>
<dbReference type="PROSITE" id="PS00028">
    <property type="entry name" value="ZINC_FINGER_C2H2_1"/>
    <property type="match status" value="3"/>
</dbReference>
<evidence type="ECO:0000256" key="1">
    <source>
        <dbReference type="ARBA" id="ARBA00004123"/>
    </source>
</evidence>
<accession>A0A6S7FVX3</accession>
<feature type="compositionally biased region" description="Basic and acidic residues" evidence="7">
    <location>
        <begin position="269"/>
        <end position="289"/>
    </location>
</feature>